<evidence type="ECO:0000313" key="7">
    <source>
        <dbReference type="EMBL" id="KAJ9541951.1"/>
    </source>
</evidence>
<dbReference type="SUPFAM" id="SSF52047">
    <property type="entry name" value="RNI-like"/>
    <property type="match status" value="3"/>
</dbReference>
<dbReference type="InterPro" id="IPR032675">
    <property type="entry name" value="LRR_dom_sf"/>
</dbReference>
<dbReference type="Pfam" id="PF23247">
    <property type="entry name" value="LRR_RPS2"/>
    <property type="match status" value="6"/>
</dbReference>
<evidence type="ECO:0000313" key="8">
    <source>
        <dbReference type="Proteomes" id="UP001172457"/>
    </source>
</evidence>
<dbReference type="Gene3D" id="1.10.8.430">
    <property type="entry name" value="Helical domain of apoptotic protease-activating factors"/>
    <property type="match status" value="1"/>
</dbReference>
<dbReference type="SUPFAM" id="SSF52058">
    <property type="entry name" value="L domain-like"/>
    <property type="match status" value="2"/>
</dbReference>
<feature type="domain" description="NB-ARC" evidence="5">
    <location>
        <begin position="25"/>
        <end position="191"/>
    </location>
</feature>
<keyword evidence="2" id="KW-0433">Leucine-rich repeat</keyword>
<dbReference type="GO" id="GO:0005524">
    <property type="term" value="F:ATP binding"/>
    <property type="evidence" value="ECO:0007669"/>
    <property type="project" value="UniProtKB-KW"/>
</dbReference>
<organism evidence="7 8">
    <name type="scientific">Centaurea solstitialis</name>
    <name type="common">yellow star-thistle</name>
    <dbReference type="NCBI Taxonomy" id="347529"/>
    <lineage>
        <taxon>Eukaryota</taxon>
        <taxon>Viridiplantae</taxon>
        <taxon>Streptophyta</taxon>
        <taxon>Embryophyta</taxon>
        <taxon>Tracheophyta</taxon>
        <taxon>Spermatophyta</taxon>
        <taxon>Magnoliopsida</taxon>
        <taxon>eudicotyledons</taxon>
        <taxon>Gunneridae</taxon>
        <taxon>Pentapetalae</taxon>
        <taxon>asterids</taxon>
        <taxon>campanulids</taxon>
        <taxon>Asterales</taxon>
        <taxon>Asteraceae</taxon>
        <taxon>Carduoideae</taxon>
        <taxon>Cardueae</taxon>
        <taxon>Centaureinae</taxon>
        <taxon>Centaurea</taxon>
    </lineage>
</organism>
<dbReference type="InterPro" id="IPR057135">
    <property type="entry name" value="At4g27190-like_LRR"/>
</dbReference>
<dbReference type="GO" id="GO:0006952">
    <property type="term" value="P:defense response"/>
    <property type="evidence" value="ECO:0007669"/>
    <property type="project" value="UniProtKB-KW"/>
</dbReference>
<keyword evidence="3" id="KW-0611">Plant defense</keyword>
<keyword evidence="4" id="KW-0547">Nucleotide-binding</keyword>
<keyword evidence="4" id="KW-0067">ATP-binding</keyword>
<evidence type="ECO:0008006" key="9">
    <source>
        <dbReference type="Google" id="ProtNLM"/>
    </source>
</evidence>
<accession>A0AA38SU30</accession>
<dbReference type="InterPro" id="IPR027417">
    <property type="entry name" value="P-loop_NTPase"/>
</dbReference>
<evidence type="ECO:0000256" key="3">
    <source>
        <dbReference type="ARBA" id="ARBA00022821"/>
    </source>
</evidence>
<dbReference type="SUPFAM" id="SSF52540">
    <property type="entry name" value="P-loop containing nucleoside triphosphate hydrolases"/>
    <property type="match status" value="1"/>
</dbReference>
<feature type="domain" description="Disease resistance protein At4g27190-like leucine-rich repeats" evidence="6">
    <location>
        <begin position="1212"/>
        <end position="1312"/>
    </location>
</feature>
<dbReference type="PRINTS" id="PR00364">
    <property type="entry name" value="DISEASERSIST"/>
</dbReference>
<dbReference type="InterPro" id="IPR042197">
    <property type="entry name" value="Apaf_helical"/>
</dbReference>
<feature type="domain" description="Disease resistance protein At4g27190-like leucine-rich repeats" evidence="6">
    <location>
        <begin position="788"/>
        <end position="899"/>
    </location>
</feature>
<feature type="domain" description="Disease resistance protein At4g27190-like leucine-rich repeats" evidence="6">
    <location>
        <begin position="1013"/>
        <end position="1109"/>
    </location>
</feature>
<dbReference type="Pfam" id="PF00931">
    <property type="entry name" value="NB-ARC"/>
    <property type="match status" value="1"/>
</dbReference>
<evidence type="ECO:0000256" key="1">
    <source>
        <dbReference type="ARBA" id="ARBA00008894"/>
    </source>
</evidence>
<dbReference type="PANTHER" id="PTHR33463:SF96">
    <property type="entry name" value="LEUCINE-RICH REPEAT DOMAIN, L DOMAIN-LIKE PROTEIN-RELATED"/>
    <property type="match status" value="1"/>
</dbReference>
<dbReference type="GO" id="GO:0043531">
    <property type="term" value="F:ADP binding"/>
    <property type="evidence" value="ECO:0007669"/>
    <property type="project" value="InterPro"/>
</dbReference>
<proteinExistence type="inferred from homology"/>
<name>A0AA38SU30_9ASTR</name>
<comment type="similarity">
    <text evidence="1">Belongs to the disease resistance NB-LRR family.</text>
</comment>
<feature type="domain" description="Disease resistance protein At4g27190-like leucine-rich repeats" evidence="6">
    <location>
        <begin position="1369"/>
        <end position="1497"/>
    </location>
</feature>
<dbReference type="Proteomes" id="UP001172457">
    <property type="component" value="Chromosome 7"/>
</dbReference>
<comment type="caution">
    <text evidence="7">The sequence shown here is derived from an EMBL/GenBank/DDBJ whole genome shotgun (WGS) entry which is preliminary data.</text>
</comment>
<evidence type="ECO:0000259" key="6">
    <source>
        <dbReference type="Pfam" id="PF23247"/>
    </source>
</evidence>
<dbReference type="Gene3D" id="3.80.10.10">
    <property type="entry name" value="Ribonuclease Inhibitor"/>
    <property type="match status" value="4"/>
</dbReference>
<evidence type="ECO:0000256" key="2">
    <source>
        <dbReference type="ARBA" id="ARBA00022614"/>
    </source>
</evidence>
<dbReference type="InterPro" id="IPR002182">
    <property type="entry name" value="NB-ARC"/>
</dbReference>
<dbReference type="Gene3D" id="3.40.50.300">
    <property type="entry name" value="P-loop containing nucleotide triphosphate hydrolases"/>
    <property type="match status" value="1"/>
</dbReference>
<evidence type="ECO:0000259" key="5">
    <source>
        <dbReference type="Pfam" id="PF00931"/>
    </source>
</evidence>
<evidence type="ECO:0000256" key="4">
    <source>
        <dbReference type="ARBA" id="ARBA00022840"/>
    </source>
</evidence>
<dbReference type="EMBL" id="JARYMX010000007">
    <property type="protein sequence ID" value="KAJ9541951.1"/>
    <property type="molecule type" value="Genomic_DNA"/>
</dbReference>
<feature type="domain" description="Disease resistance protein At4g27190-like leucine-rich repeats" evidence="6">
    <location>
        <begin position="613"/>
        <end position="752"/>
    </location>
</feature>
<reference evidence="7" key="1">
    <citation type="submission" date="2023-03" db="EMBL/GenBank/DDBJ databases">
        <title>Chromosome-scale reference genome and RAD-based genetic map of yellow starthistle (Centaurea solstitialis) reveal putative structural variation and QTLs associated with invader traits.</title>
        <authorList>
            <person name="Reatini B."/>
            <person name="Cang F.A."/>
            <person name="Jiang Q."/>
            <person name="Mckibben M.T.W."/>
            <person name="Barker M.S."/>
            <person name="Rieseberg L.H."/>
            <person name="Dlugosch K.M."/>
        </authorList>
    </citation>
    <scope>NUCLEOTIDE SEQUENCE</scope>
    <source>
        <strain evidence="7">CAN-66</strain>
        <tissue evidence="7">Leaf</tissue>
    </source>
</reference>
<keyword evidence="8" id="KW-1185">Reference proteome</keyword>
<feature type="domain" description="Disease resistance protein At4g27190-like leucine-rich repeats" evidence="6">
    <location>
        <begin position="935"/>
        <end position="1004"/>
    </location>
</feature>
<protein>
    <recommendedName>
        <fullName evidence="9">NB-ARC domain-containing protein</fullName>
    </recommendedName>
</protein>
<gene>
    <name evidence="7" type="ORF">OSB04_028457</name>
</gene>
<dbReference type="InterPro" id="IPR050905">
    <property type="entry name" value="Plant_NBS-LRR"/>
</dbReference>
<dbReference type="PANTHER" id="PTHR33463">
    <property type="entry name" value="NB-ARC DOMAIN-CONTAINING PROTEIN-RELATED"/>
    <property type="match status" value="1"/>
</dbReference>
<sequence>MKAFISTQSGEHNDFKSRERTFIEALKALQPDQKSQMVALCGMGGVGKTTMMEKLKKAVEDDKLFNLIVKVVIGEKMNTIAIQDVVADYFGVCLTGKSQSARSNSLRRHFEFKIDGGKNKILIILDDVWKFVHLKDIGLSPLPNQGVGFKFLLTSRDESVCTTMGVKINSIFKVDVIQELEAQGFFQKFVEISNDDHELYKIGESIVRKCCGLPIAIRTIAVTLKDKSKDAWIDALSCLEDRDVYQVVHEVIEMSYKNLQEDEIKSAFLLCGLFPEEFDIPIEDLVRYGWGLGLFNKVYSIAHARNKLNTYIERLIHANLLIRSQKVGCVKMHDLVRDFVLDMCSKGEHMSIVGTMSNLPAKHMNDFCKRISLTCNGMFELPINFKFPNLSLLKLMHGYESVKFPKDFYEDMKNLQVIAYDRMKYQPTFRSLQCSINLRTLCLHDCLSKFDYSSIGDLFNLEVLSFAHCRINKLPSTIGNLKELRLLDLTGCYDLCIDDGVLKNLVKLEELYMITHKFFRNSIKGIRFTHANGDELVECSKNLTSLGIEFFDINDLPKNMSLKKLERFKISLGCNLEENYGKDLVMNTLMLVINKCELLNSRMNELFEKTEVLHLQVDGMNDLGEILLESLHHHQSSFYNLRVLHICECENLTYLFQINVANGLTKLEYLQITKCPVLETLVYSENVQVEEIKFQALKFLSLGHLPKLMSLCNDANAIELPQLEELILESLPNFNSIFASSKSSDISAMQPLLNKEVVISRLKKLKIHNMEKLTKIWPNDFEEIGILELRVITLERCDSVVDLFPRNPMSLLHHLEELEVKYCNSIDVIFNIDLGHVCETEEASICLRKIHVHGLGKLNELWRIKGVSMSGLLVCCGLQDVEYIKIKDCMRFKNIFTLDASNGGENGMNNASFIKSIQEQEINVTSKEEVNQVGDTISNVVVPSYLIHNLHHLGKISIENCTQVNVVFEIEITSSRKLETTTQQPLKDLKLKNMECMSHVWKCNWNTFLITHKQQLEESSSLFHSLTTISLTRCKNIKYLFSPLMAKLFCNLKGVQIILCDVIEEVVSDRDDEDENERMSPFTSIDTSTNLFPHLDILYLKDLPNLKRIGGGEIPFSNTNTTTTSTAHDQLKFFQADFVPGWSLCQYFRDISIWKCDALSSVIPSYVVGQMQKLERLAISYCESLAEVFETQRINTTLTIPRLKYIDVPQLFNLKALKIRGCGRLEHVFTFSTLESLKQLQELNIAQCNIMKAIVKEEHEEQTMTSAKVVVFPRLKSIILQDLPNLVGFFLGMNESRWPSLDDVHICNCRQMMVFTSGHMITPKLKYIYTNLGKLSVESGFDNLLFEKPFSCLDDTSPCLATLEGSRWYFHNIIGMNVHFNCDIKKIIPSNELLQLQKLEDIHVWGCYFVEEIFEALEGSDSELQPVVVKYPNLRHVHLLEVDNLKYIWKNNPWMTLEFPNLTDLSINGSDRLEHVFTGSMVGSLLQLQKLDISYCKKIKVIVKEANVDVEEQERDAKLVNEIVMLPRLKSLRLKKLPSLMGFFLGNEDFSWLSLDNVEIIGCPAIRVFTTGHLATPELRVIDTSFGRCELGKEEDLNSFINTKLKEVCRCCYFPCLFPSFLKYIC</sequence>